<name>A0A415LVE8_BACT4</name>
<sequence length="35" mass="3981">KDTKTTGTLSGAYDTTDSFDETDARYLEEICTYIR</sequence>
<dbReference type="EMBL" id="QROV01000032">
    <property type="protein sequence ID" value="RHL53919.1"/>
    <property type="molecule type" value="Genomic_DNA"/>
</dbReference>
<evidence type="ECO:0000313" key="2">
    <source>
        <dbReference type="Proteomes" id="UP000283616"/>
    </source>
</evidence>
<evidence type="ECO:0000313" key="1">
    <source>
        <dbReference type="EMBL" id="RHL53919.1"/>
    </source>
</evidence>
<dbReference type="Proteomes" id="UP000283616">
    <property type="component" value="Unassembled WGS sequence"/>
</dbReference>
<feature type="non-terminal residue" evidence="1">
    <location>
        <position position="1"/>
    </location>
</feature>
<organism evidence="1 2">
    <name type="scientific">Bacteroides thetaiotaomicron</name>
    <dbReference type="NCBI Taxonomy" id="818"/>
    <lineage>
        <taxon>Bacteria</taxon>
        <taxon>Pseudomonadati</taxon>
        <taxon>Bacteroidota</taxon>
        <taxon>Bacteroidia</taxon>
        <taxon>Bacteroidales</taxon>
        <taxon>Bacteroidaceae</taxon>
        <taxon>Bacteroides</taxon>
    </lineage>
</organism>
<dbReference type="AlphaFoldDB" id="A0A415LVE8"/>
<protein>
    <submittedName>
        <fullName evidence="1">GAF domain-containing protein</fullName>
    </submittedName>
</protein>
<comment type="caution">
    <text evidence="1">The sequence shown here is derived from an EMBL/GenBank/DDBJ whole genome shotgun (WGS) entry which is preliminary data.</text>
</comment>
<accession>A0A415LVE8</accession>
<gene>
    <name evidence="1" type="ORF">DW011_21460</name>
</gene>
<proteinExistence type="predicted"/>
<reference evidence="1 2" key="1">
    <citation type="submission" date="2018-08" db="EMBL/GenBank/DDBJ databases">
        <title>A genome reference for cultivated species of the human gut microbiota.</title>
        <authorList>
            <person name="Zou Y."/>
            <person name="Xue W."/>
            <person name="Luo G."/>
        </authorList>
    </citation>
    <scope>NUCLEOTIDE SEQUENCE [LARGE SCALE GENOMIC DNA]</scope>
    <source>
        <strain evidence="1 2">AF37-12</strain>
    </source>
</reference>